<protein>
    <submittedName>
        <fullName evidence="1">Putative membrane GTPase involved in stress response</fullName>
    </submittedName>
</protein>
<dbReference type="EMBL" id="JACHIG010000014">
    <property type="protein sequence ID" value="MBB5035240.1"/>
    <property type="molecule type" value="Genomic_DNA"/>
</dbReference>
<dbReference type="Proteomes" id="UP000590740">
    <property type="component" value="Unassembled WGS sequence"/>
</dbReference>
<gene>
    <name evidence="1" type="ORF">HNQ65_004849</name>
</gene>
<evidence type="ECO:0000313" key="2">
    <source>
        <dbReference type="Proteomes" id="UP000590740"/>
    </source>
</evidence>
<reference evidence="1 2" key="1">
    <citation type="submission" date="2020-08" db="EMBL/GenBank/DDBJ databases">
        <title>Genomic Encyclopedia of Type Strains, Phase IV (KMG-IV): sequencing the most valuable type-strain genomes for metagenomic binning, comparative biology and taxonomic classification.</title>
        <authorList>
            <person name="Goeker M."/>
        </authorList>
    </citation>
    <scope>NUCLEOTIDE SEQUENCE [LARGE SCALE GENOMIC DNA]</scope>
    <source>
        <strain evidence="1 2">DSM 12252</strain>
    </source>
</reference>
<organism evidence="1 2">
    <name type="scientific">Prosthecobacter vanneervenii</name>
    <dbReference type="NCBI Taxonomy" id="48466"/>
    <lineage>
        <taxon>Bacteria</taxon>
        <taxon>Pseudomonadati</taxon>
        <taxon>Verrucomicrobiota</taxon>
        <taxon>Verrucomicrobiia</taxon>
        <taxon>Verrucomicrobiales</taxon>
        <taxon>Verrucomicrobiaceae</taxon>
        <taxon>Prosthecobacter</taxon>
    </lineage>
</organism>
<evidence type="ECO:0000313" key="1">
    <source>
        <dbReference type="EMBL" id="MBB5035240.1"/>
    </source>
</evidence>
<sequence length="114" mass="12465">MATSKPVTKKASFSRRVVDHVTDELVNVLSTGETLEFKVLFGRVFDGLKLKNAVSGGEEMLRLRCYEKILKLTNSGLVEKIGKSYRGLEGIEAASSTQRLARMDSAIMAAKAKA</sequence>
<comment type="caution">
    <text evidence="1">The sequence shown here is derived from an EMBL/GenBank/DDBJ whole genome shotgun (WGS) entry which is preliminary data.</text>
</comment>
<name>A0A7W8DMN8_9BACT</name>
<dbReference type="RefSeq" id="WP_246438672.1">
    <property type="nucleotide sequence ID" value="NZ_JACHIG010000014.1"/>
</dbReference>
<keyword evidence="2" id="KW-1185">Reference proteome</keyword>
<proteinExistence type="predicted"/>
<accession>A0A7W8DMN8</accession>
<dbReference type="AlphaFoldDB" id="A0A7W8DMN8"/>